<dbReference type="InterPro" id="IPR003593">
    <property type="entry name" value="AAA+_ATPase"/>
</dbReference>
<keyword evidence="3" id="KW-1003">Cell membrane</keyword>
<dbReference type="PROSITE" id="PS50893">
    <property type="entry name" value="ABC_TRANSPORTER_2"/>
    <property type="match status" value="1"/>
</dbReference>
<evidence type="ECO:0000256" key="4">
    <source>
        <dbReference type="ARBA" id="ARBA00022741"/>
    </source>
</evidence>
<evidence type="ECO:0000259" key="9">
    <source>
        <dbReference type="PROSITE" id="PS50893"/>
    </source>
</evidence>
<keyword evidence="5 10" id="KW-0067">ATP-binding</keyword>
<dbReference type="SMART" id="SM00382">
    <property type="entry name" value="AAA"/>
    <property type="match status" value="1"/>
</dbReference>
<dbReference type="InterPro" id="IPR017871">
    <property type="entry name" value="ABC_transporter-like_CS"/>
</dbReference>
<dbReference type="eggNOG" id="COG1135">
    <property type="taxonomic scope" value="Bacteria"/>
</dbReference>
<dbReference type="InterPro" id="IPR041701">
    <property type="entry name" value="MetN_ABC"/>
</dbReference>
<comment type="caution">
    <text evidence="10">The sequence shown here is derived from an EMBL/GenBank/DDBJ whole genome shotgun (WGS) entry which is preliminary data.</text>
</comment>
<gene>
    <name evidence="10" type="ORF">HMPREF3195_01121</name>
</gene>
<dbReference type="InterPro" id="IPR003439">
    <property type="entry name" value="ABC_transporter-like_ATP-bd"/>
</dbReference>
<evidence type="ECO:0000256" key="7">
    <source>
        <dbReference type="ARBA" id="ARBA00022970"/>
    </source>
</evidence>
<dbReference type="PROSITE" id="PS00211">
    <property type="entry name" value="ABC_TRANSPORTER_1"/>
    <property type="match status" value="1"/>
</dbReference>
<dbReference type="SUPFAM" id="SSF52540">
    <property type="entry name" value="P-loop containing nucleoside triphosphate hydrolases"/>
    <property type="match status" value="1"/>
</dbReference>
<keyword evidence="4" id="KW-0547">Nucleotide-binding</keyword>
<evidence type="ECO:0000256" key="2">
    <source>
        <dbReference type="ARBA" id="ARBA00022448"/>
    </source>
</evidence>
<sequence length="354" mass="39123">MSIVISLEDVRVEFEQDNKKVVAVDGVDLKIEKGDIFGIVGFSGAGKSTLVRTINLLQRPTSGKVIVGVQNILDLNGKELRKKREKIGMIFQHFNLMNSRTVLENVTYPLKNSSLSKVQRKKKAQDLLNLVDIGDKADSYPSQLSGGQKQRVAIARALANDPDILLCDEATSALDPQTTGQILKLLKKVNKDLGITIVLITHEMQVVKSICNRVAVMELGRVVEEGNIFDIFARPNSQVTKNFIQTVNHTDEFLTEVEKLPVTENLGPTKRLVKLVYIGQVSQEPVVAELLKNYSVVSNIIWGNIEVIGGQPIGNLGLILEGEKINLDKAIVHLADRGAIVDEINLREVKHELL</sequence>
<dbReference type="AlphaFoldDB" id="A0A135YRR5"/>
<evidence type="ECO:0000256" key="6">
    <source>
        <dbReference type="ARBA" id="ARBA00022967"/>
    </source>
</evidence>
<dbReference type="PANTHER" id="PTHR43166">
    <property type="entry name" value="AMINO ACID IMPORT ATP-BINDING PROTEIN"/>
    <property type="match status" value="1"/>
</dbReference>
<dbReference type="FunFam" id="3.40.50.300:FF:000056">
    <property type="entry name" value="Cell division ATP-binding protein FtsE"/>
    <property type="match status" value="1"/>
</dbReference>
<dbReference type="SMART" id="SM00930">
    <property type="entry name" value="NIL"/>
    <property type="match status" value="1"/>
</dbReference>
<feature type="domain" description="ABC transporter" evidence="9">
    <location>
        <begin position="5"/>
        <end position="244"/>
    </location>
</feature>
<reference evidence="10 11" key="1">
    <citation type="submission" date="2016-02" db="EMBL/GenBank/DDBJ databases">
        <authorList>
            <person name="Wen L."/>
            <person name="He K."/>
            <person name="Yang H."/>
        </authorList>
    </citation>
    <scope>NUCLEOTIDE SEQUENCE [LARGE SCALE GENOMIC DNA]</scope>
    <source>
        <strain evidence="10 11">MJR8628A</strain>
    </source>
</reference>
<name>A0A135YRR5_9FIRM</name>
<accession>A0A135YRR5</accession>
<dbReference type="InterPro" id="IPR045865">
    <property type="entry name" value="ACT-like_dom_sf"/>
</dbReference>
<keyword evidence="6" id="KW-1278">Translocase</keyword>
<protein>
    <submittedName>
        <fullName evidence="10">ABC transporter, ATP-binding protein</fullName>
    </submittedName>
</protein>
<dbReference type="GO" id="GO:0006865">
    <property type="term" value="P:amino acid transport"/>
    <property type="evidence" value="ECO:0007669"/>
    <property type="project" value="UniProtKB-KW"/>
</dbReference>
<keyword evidence="8" id="KW-0472">Membrane</keyword>
<proteinExistence type="inferred from homology"/>
<dbReference type="PATRIC" id="fig|1261.5.peg.1122"/>
<dbReference type="Gene3D" id="3.40.50.300">
    <property type="entry name" value="P-loop containing nucleotide triphosphate hydrolases"/>
    <property type="match status" value="1"/>
</dbReference>
<dbReference type="GO" id="GO:0005524">
    <property type="term" value="F:ATP binding"/>
    <property type="evidence" value="ECO:0007669"/>
    <property type="project" value="UniProtKB-KW"/>
</dbReference>
<dbReference type="SUPFAM" id="SSF55021">
    <property type="entry name" value="ACT-like"/>
    <property type="match status" value="1"/>
</dbReference>
<dbReference type="Pfam" id="PF09383">
    <property type="entry name" value="NIL"/>
    <property type="match status" value="1"/>
</dbReference>
<evidence type="ECO:0000256" key="3">
    <source>
        <dbReference type="ARBA" id="ARBA00022475"/>
    </source>
</evidence>
<dbReference type="InterPro" id="IPR018449">
    <property type="entry name" value="NIL_domain"/>
</dbReference>
<dbReference type="Gene3D" id="3.30.70.260">
    <property type="match status" value="1"/>
</dbReference>
<dbReference type="GO" id="GO:0016887">
    <property type="term" value="F:ATP hydrolysis activity"/>
    <property type="evidence" value="ECO:0007669"/>
    <property type="project" value="InterPro"/>
</dbReference>
<dbReference type="InterPro" id="IPR027417">
    <property type="entry name" value="P-loop_NTPase"/>
</dbReference>
<evidence type="ECO:0000313" key="11">
    <source>
        <dbReference type="Proteomes" id="UP000070326"/>
    </source>
</evidence>
<dbReference type="InterPro" id="IPR050086">
    <property type="entry name" value="MetN_ABC_transporter-like"/>
</dbReference>
<dbReference type="EMBL" id="LSQZ01000060">
    <property type="protein sequence ID" value="KXI12060.1"/>
    <property type="molecule type" value="Genomic_DNA"/>
</dbReference>
<evidence type="ECO:0000256" key="1">
    <source>
        <dbReference type="ARBA" id="ARBA00005417"/>
    </source>
</evidence>
<dbReference type="Pfam" id="PF00005">
    <property type="entry name" value="ABC_tran"/>
    <property type="match status" value="1"/>
</dbReference>
<dbReference type="RefSeq" id="WP_242863354.1">
    <property type="nucleotide sequence ID" value="NZ_JAQMNH010000002.1"/>
</dbReference>
<evidence type="ECO:0000256" key="5">
    <source>
        <dbReference type="ARBA" id="ARBA00022840"/>
    </source>
</evidence>
<keyword evidence="2" id="KW-0813">Transport</keyword>
<dbReference type="STRING" id="1261.HMPREF3195_01121"/>
<organism evidence="10 11">
    <name type="scientific">Peptostreptococcus anaerobius</name>
    <dbReference type="NCBI Taxonomy" id="1261"/>
    <lineage>
        <taxon>Bacteria</taxon>
        <taxon>Bacillati</taxon>
        <taxon>Bacillota</taxon>
        <taxon>Clostridia</taxon>
        <taxon>Peptostreptococcales</taxon>
        <taxon>Peptostreptococcaceae</taxon>
        <taxon>Peptostreptococcus</taxon>
    </lineage>
</organism>
<evidence type="ECO:0000256" key="8">
    <source>
        <dbReference type="ARBA" id="ARBA00023136"/>
    </source>
</evidence>
<keyword evidence="7" id="KW-0029">Amino-acid transport</keyword>
<dbReference type="Proteomes" id="UP000070326">
    <property type="component" value="Unassembled WGS sequence"/>
</dbReference>
<evidence type="ECO:0000313" key="10">
    <source>
        <dbReference type="EMBL" id="KXI12060.1"/>
    </source>
</evidence>
<dbReference type="CDD" id="cd03258">
    <property type="entry name" value="ABC_MetN_methionine_transporter"/>
    <property type="match status" value="1"/>
</dbReference>
<comment type="similarity">
    <text evidence="1">Belongs to the ABC transporter superfamily.</text>
</comment>
<dbReference type="PANTHER" id="PTHR43166:SF30">
    <property type="entry name" value="METHIONINE IMPORT ATP-BINDING PROTEIN METN"/>
    <property type="match status" value="1"/>
</dbReference>
<dbReference type="GO" id="GO:0005886">
    <property type="term" value="C:plasma membrane"/>
    <property type="evidence" value="ECO:0007669"/>
    <property type="project" value="UniProtKB-ARBA"/>
</dbReference>